<dbReference type="PANTHER" id="PTHR44688">
    <property type="entry name" value="DNA-BINDING TRANSCRIPTIONAL ACTIVATOR DEVR_DOSR"/>
    <property type="match status" value="1"/>
</dbReference>
<dbReference type="PANTHER" id="PTHR44688:SF16">
    <property type="entry name" value="DNA-BINDING TRANSCRIPTIONAL ACTIVATOR DEVR_DOSR"/>
    <property type="match status" value="1"/>
</dbReference>
<evidence type="ECO:0000313" key="6">
    <source>
        <dbReference type="Proteomes" id="UP000663791"/>
    </source>
</evidence>
<evidence type="ECO:0000259" key="4">
    <source>
        <dbReference type="PROSITE" id="PS50043"/>
    </source>
</evidence>
<comment type="caution">
    <text evidence="5">The sequence shown here is derived from an EMBL/GenBank/DDBJ whole genome shotgun (WGS) entry which is preliminary data.</text>
</comment>
<evidence type="ECO:0000256" key="1">
    <source>
        <dbReference type="ARBA" id="ARBA00023015"/>
    </source>
</evidence>
<evidence type="ECO:0000313" key="5">
    <source>
        <dbReference type="EMBL" id="MBM9458483.1"/>
    </source>
</evidence>
<dbReference type="Proteomes" id="UP000663791">
    <property type="component" value="Unassembled WGS sequence"/>
</dbReference>
<dbReference type="AlphaFoldDB" id="A0A938Y583"/>
<keyword evidence="1" id="KW-0805">Transcription regulation</keyword>
<keyword evidence="3" id="KW-0804">Transcription</keyword>
<name>A0A938Y583_9ACTN</name>
<dbReference type="InterPro" id="IPR000792">
    <property type="entry name" value="Tscrpt_reg_LuxR_C"/>
</dbReference>
<dbReference type="GO" id="GO:0006355">
    <property type="term" value="P:regulation of DNA-templated transcription"/>
    <property type="evidence" value="ECO:0007669"/>
    <property type="project" value="InterPro"/>
</dbReference>
<reference evidence="5" key="1">
    <citation type="submission" date="2021-01" db="EMBL/GenBank/DDBJ databases">
        <title>Novel species in genus Nocardioides.</title>
        <authorList>
            <person name="Zhang G."/>
        </authorList>
    </citation>
    <scope>NUCLEOTIDE SEQUENCE</scope>
    <source>
        <strain evidence="5">Zg-536</strain>
    </source>
</reference>
<dbReference type="InterPro" id="IPR016032">
    <property type="entry name" value="Sig_transdc_resp-reg_C-effctor"/>
</dbReference>
<feature type="domain" description="HTH luxR-type" evidence="4">
    <location>
        <begin position="37"/>
        <end position="102"/>
    </location>
</feature>
<accession>A0A938Y583</accession>
<gene>
    <name evidence="5" type="ORF">JK386_01060</name>
</gene>
<proteinExistence type="predicted"/>
<keyword evidence="6" id="KW-1185">Reference proteome</keyword>
<sequence>MYLPAADLAALRALADRADNGALRTYLTGLLPDCFPGSRAAVSLTTQERAVIAAMVLHSTRSAVAAALHVSENTVKTHLQRIYRKLGVNSRSAVIERAIELDLLGRG</sequence>
<dbReference type="PROSITE" id="PS50043">
    <property type="entry name" value="HTH_LUXR_2"/>
    <property type="match status" value="1"/>
</dbReference>
<protein>
    <submittedName>
        <fullName evidence="5">Response regulator transcription factor</fullName>
    </submittedName>
</protein>
<dbReference type="SMART" id="SM00421">
    <property type="entry name" value="HTH_LUXR"/>
    <property type="match status" value="1"/>
</dbReference>
<dbReference type="PRINTS" id="PR00038">
    <property type="entry name" value="HTHLUXR"/>
</dbReference>
<dbReference type="EMBL" id="JAERTX010000001">
    <property type="protein sequence ID" value="MBM9458483.1"/>
    <property type="molecule type" value="Genomic_DNA"/>
</dbReference>
<evidence type="ECO:0000256" key="3">
    <source>
        <dbReference type="ARBA" id="ARBA00023163"/>
    </source>
</evidence>
<evidence type="ECO:0000256" key="2">
    <source>
        <dbReference type="ARBA" id="ARBA00023125"/>
    </source>
</evidence>
<dbReference type="InterPro" id="IPR036388">
    <property type="entry name" value="WH-like_DNA-bd_sf"/>
</dbReference>
<dbReference type="SUPFAM" id="SSF46894">
    <property type="entry name" value="C-terminal effector domain of the bipartite response regulators"/>
    <property type="match status" value="1"/>
</dbReference>
<dbReference type="GO" id="GO:0003677">
    <property type="term" value="F:DNA binding"/>
    <property type="evidence" value="ECO:0007669"/>
    <property type="project" value="UniProtKB-KW"/>
</dbReference>
<dbReference type="Gene3D" id="1.10.10.10">
    <property type="entry name" value="Winged helix-like DNA-binding domain superfamily/Winged helix DNA-binding domain"/>
    <property type="match status" value="1"/>
</dbReference>
<organism evidence="5 6">
    <name type="scientific">Nocardioides faecalis</name>
    <dbReference type="NCBI Taxonomy" id="2803858"/>
    <lineage>
        <taxon>Bacteria</taxon>
        <taxon>Bacillati</taxon>
        <taxon>Actinomycetota</taxon>
        <taxon>Actinomycetes</taxon>
        <taxon>Propionibacteriales</taxon>
        <taxon>Nocardioidaceae</taxon>
        <taxon>Nocardioides</taxon>
    </lineage>
</organism>
<keyword evidence="2" id="KW-0238">DNA-binding</keyword>
<dbReference type="Pfam" id="PF00196">
    <property type="entry name" value="GerE"/>
    <property type="match status" value="1"/>
</dbReference>
<dbReference type="CDD" id="cd06170">
    <property type="entry name" value="LuxR_C_like"/>
    <property type="match status" value="1"/>
</dbReference>